<feature type="compositionally biased region" description="Basic and acidic residues" evidence="5">
    <location>
        <begin position="37"/>
        <end position="48"/>
    </location>
</feature>
<dbReference type="InterPro" id="IPR038214">
    <property type="entry name" value="WPP_sf"/>
</dbReference>
<keyword evidence="8" id="KW-1185">Reference proteome</keyword>
<dbReference type="Proteomes" id="UP000593562">
    <property type="component" value="Unassembled WGS sequence"/>
</dbReference>
<dbReference type="FunCoup" id="A0A7J7CPS2">
    <property type="interactions" value="2836"/>
</dbReference>
<evidence type="ECO:0000256" key="4">
    <source>
        <dbReference type="ARBA" id="ARBA00023242"/>
    </source>
</evidence>
<feature type="compositionally biased region" description="Basic and acidic residues" evidence="5">
    <location>
        <begin position="94"/>
        <end position="105"/>
    </location>
</feature>
<dbReference type="GO" id="GO:0000278">
    <property type="term" value="P:mitotic cell cycle"/>
    <property type="evidence" value="ECO:0007669"/>
    <property type="project" value="InterPro"/>
</dbReference>
<dbReference type="InterPro" id="IPR025265">
    <property type="entry name" value="WPP_dom"/>
</dbReference>
<dbReference type="GO" id="GO:0005737">
    <property type="term" value="C:cytoplasm"/>
    <property type="evidence" value="ECO:0007669"/>
    <property type="project" value="UniProtKB-SubCell"/>
</dbReference>
<proteinExistence type="predicted"/>
<reference evidence="7 8" key="1">
    <citation type="journal article" date="2020" name="Nat. Commun.">
        <title>Genome of Tripterygium wilfordii and identification of cytochrome P450 involved in triptolide biosynthesis.</title>
        <authorList>
            <person name="Tu L."/>
            <person name="Su P."/>
            <person name="Zhang Z."/>
            <person name="Gao L."/>
            <person name="Wang J."/>
            <person name="Hu T."/>
            <person name="Zhou J."/>
            <person name="Zhang Y."/>
            <person name="Zhao Y."/>
            <person name="Liu Y."/>
            <person name="Song Y."/>
            <person name="Tong Y."/>
            <person name="Lu Y."/>
            <person name="Yang J."/>
            <person name="Xu C."/>
            <person name="Jia M."/>
            <person name="Peters R.J."/>
            <person name="Huang L."/>
            <person name="Gao W."/>
        </authorList>
    </citation>
    <scope>NUCLEOTIDE SEQUENCE [LARGE SCALE GENOMIC DNA]</scope>
    <source>
        <strain evidence="8">cv. XIE 37</strain>
        <tissue evidence="7">Leaf</tissue>
    </source>
</reference>
<dbReference type="InterPro" id="IPR044692">
    <property type="entry name" value="WPP1/2/3"/>
</dbReference>
<organism evidence="7 8">
    <name type="scientific">Tripterygium wilfordii</name>
    <name type="common">Thunder God vine</name>
    <dbReference type="NCBI Taxonomy" id="458696"/>
    <lineage>
        <taxon>Eukaryota</taxon>
        <taxon>Viridiplantae</taxon>
        <taxon>Streptophyta</taxon>
        <taxon>Embryophyta</taxon>
        <taxon>Tracheophyta</taxon>
        <taxon>Spermatophyta</taxon>
        <taxon>Magnoliopsida</taxon>
        <taxon>eudicotyledons</taxon>
        <taxon>Gunneridae</taxon>
        <taxon>Pentapetalae</taxon>
        <taxon>rosids</taxon>
        <taxon>fabids</taxon>
        <taxon>Celastrales</taxon>
        <taxon>Celastraceae</taxon>
        <taxon>Tripterygium</taxon>
    </lineage>
</organism>
<feature type="region of interest" description="Disordered" evidence="5">
    <location>
        <begin position="1"/>
        <end position="63"/>
    </location>
</feature>
<protein>
    <submittedName>
        <fullName evidence="7">MFP1 attachment factor 1-like</fullName>
    </submittedName>
</protein>
<accession>A0A7J7CPS2</accession>
<evidence type="ECO:0000256" key="3">
    <source>
        <dbReference type="ARBA" id="ARBA00022490"/>
    </source>
</evidence>
<dbReference type="InParanoid" id="A0A7J7CPS2"/>
<dbReference type="Pfam" id="PF13943">
    <property type="entry name" value="WPP"/>
    <property type="match status" value="1"/>
</dbReference>
<dbReference type="Gene3D" id="1.10.246.200">
    <property type="entry name" value="WPP domain"/>
    <property type="match status" value="1"/>
</dbReference>
<sequence>MADPETSIPPAPAQAQAQAQDQDSTIPPAPTTEPEEVQPKDPLSEKHEPRKSRGISISIWPPSQRTRDAVIARLIDTLSSQSVLSKRYGTIPKSEAEEAAHRIEEEAFSVAGGSGSGSGSGSADDDGFDILQVYSKEISKRMLETVKARAGSGTGSVDGIASQTQSPSDASTTTTASVEKSSAETES</sequence>
<gene>
    <name evidence="7" type="ORF">HS088_TW14G00214</name>
</gene>
<dbReference type="PANTHER" id="PTHR34362:SF1">
    <property type="entry name" value="WPP DOMAIN-CONTAINING PROTEIN 1-RELATED"/>
    <property type="match status" value="1"/>
</dbReference>
<comment type="caution">
    <text evidence="7">The sequence shown here is derived from an EMBL/GenBank/DDBJ whole genome shotgun (WGS) entry which is preliminary data.</text>
</comment>
<evidence type="ECO:0000256" key="2">
    <source>
        <dbReference type="ARBA" id="ARBA00004496"/>
    </source>
</evidence>
<dbReference type="GO" id="GO:0048527">
    <property type="term" value="P:lateral root development"/>
    <property type="evidence" value="ECO:0007669"/>
    <property type="project" value="InterPro"/>
</dbReference>
<comment type="subcellular location">
    <subcellularLocation>
        <location evidence="2">Cytoplasm</location>
    </subcellularLocation>
    <subcellularLocation>
        <location evidence="1">Nucleus</location>
    </subcellularLocation>
</comment>
<evidence type="ECO:0000256" key="1">
    <source>
        <dbReference type="ARBA" id="ARBA00004123"/>
    </source>
</evidence>
<name>A0A7J7CPS2_TRIWF</name>
<keyword evidence="4" id="KW-0539">Nucleus</keyword>
<feature type="region of interest" description="Disordered" evidence="5">
    <location>
        <begin position="93"/>
        <end position="127"/>
    </location>
</feature>
<dbReference type="OrthoDB" id="1927559at2759"/>
<feature type="compositionally biased region" description="Low complexity" evidence="5">
    <location>
        <begin position="13"/>
        <end position="26"/>
    </location>
</feature>
<evidence type="ECO:0000259" key="6">
    <source>
        <dbReference type="Pfam" id="PF13943"/>
    </source>
</evidence>
<dbReference type="PANTHER" id="PTHR34362">
    <property type="entry name" value="WPP DOMAIN-CONTAINING PROTEIN 1-RELATED"/>
    <property type="match status" value="1"/>
</dbReference>
<evidence type="ECO:0000313" key="7">
    <source>
        <dbReference type="EMBL" id="KAF5736080.1"/>
    </source>
</evidence>
<feature type="domain" description="WPP" evidence="6">
    <location>
        <begin position="56"/>
        <end position="151"/>
    </location>
</feature>
<keyword evidence="3" id="KW-0963">Cytoplasm</keyword>
<evidence type="ECO:0000256" key="5">
    <source>
        <dbReference type="SAM" id="MobiDB-lite"/>
    </source>
</evidence>
<feature type="compositionally biased region" description="Low complexity" evidence="5">
    <location>
        <begin position="161"/>
        <end position="177"/>
    </location>
</feature>
<dbReference type="AlphaFoldDB" id="A0A7J7CPS2"/>
<dbReference type="EMBL" id="JAAARO010000014">
    <property type="protein sequence ID" value="KAF5736080.1"/>
    <property type="molecule type" value="Genomic_DNA"/>
</dbReference>
<evidence type="ECO:0000313" key="8">
    <source>
        <dbReference type="Proteomes" id="UP000593562"/>
    </source>
</evidence>
<dbReference type="GO" id="GO:0005634">
    <property type="term" value="C:nucleus"/>
    <property type="evidence" value="ECO:0007669"/>
    <property type="project" value="UniProtKB-SubCell"/>
</dbReference>
<feature type="region of interest" description="Disordered" evidence="5">
    <location>
        <begin position="148"/>
        <end position="187"/>
    </location>
</feature>